<dbReference type="EMBL" id="VSWC01000131">
    <property type="protein sequence ID" value="KAA1081175.1"/>
    <property type="molecule type" value="Genomic_DNA"/>
</dbReference>
<organism evidence="2 4">
    <name type="scientific">Puccinia graminis f. sp. tritici</name>
    <dbReference type="NCBI Taxonomy" id="56615"/>
    <lineage>
        <taxon>Eukaryota</taxon>
        <taxon>Fungi</taxon>
        <taxon>Dikarya</taxon>
        <taxon>Basidiomycota</taxon>
        <taxon>Pucciniomycotina</taxon>
        <taxon>Pucciniomycetes</taxon>
        <taxon>Pucciniales</taxon>
        <taxon>Pucciniaceae</taxon>
        <taxon>Puccinia</taxon>
    </lineage>
</organism>
<evidence type="ECO:0000256" key="1">
    <source>
        <dbReference type="SAM" id="MobiDB-lite"/>
    </source>
</evidence>
<dbReference type="AlphaFoldDB" id="A0A5B0MW36"/>
<comment type="caution">
    <text evidence="2">The sequence shown here is derived from an EMBL/GenBank/DDBJ whole genome shotgun (WGS) entry which is preliminary data.</text>
</comment>
<sequence length="105" mass="11280">MAANDPQIPPSDNNPEVPTLPPTTSYLSIYPPLPLFSFPSNFTAGPSTSTSAVPPQGPPKQSVTPLSASDHKSAADDERQGQNDATLSFDNLLQQAFRKKWSSRL</sequence>
<proteinExistence type="predicted"/>
<feature type="region of interest" description="Disordered" evidence="1">
    <location>
        <begin position="40"/>
        <end position="87"/>
    </location>
</feature>
<evidence type="ECO:0000313" key="5">
    <source>
        <dbReference type="Proteomes" id="UP000325313"/>
    </source>
</evidence>
<evidence type="ECO:0000313" key="2">
    <source>
        <dbReference type="EMBL" id="KAA1081175.1"/>
    </source>
</evidence>
<protein>
    <submittedName>
        <fullName evidence="2">Uncharacterized protein</fullName>
    </submittedName>
</protein>
<keyword evidence="4" id="KW-1185">Reference proteome</keyword>
<feature type="region of interest" description="Disordered" evidence="1">
    <location>
        <begin position="1"/>
        <end position="24"/>
    </location>
</feature>
<evidence type="ECO:0000313" key="4">
    <source>
        <dbReference type="Proteomes" id="UP000324748"/>
    </source>
</evidence>
<dbReference type="Proteomes" id="UP000325313">
    <property type="component" value="Unassembled WGS sequence"/>
</dbReference>
<accession>A0A5B0MW36</accession>
<name>A0A5B0MW36_PUCGR</name>
<reference evidence="4 5" key="1">
    <citation type="submission" date="2019-05" db="EMBL/GenBank/DDBJ databases">
        <title>Emergence of the Ug99 lineage of the wheat stem rust pathogen through somatic hybridization.</title>
        <authorList>
            <person name="Li F."/>
            <person name="Upadhyaya N.M."/>
            <person name="Sperschneider J."/>
            <person name="Matny O."/>
            <person name="Nguyen-Phuc H."/>
            <person name="Mago R."/>
            <person name="Raley C."/>
            <person name="Miller M.E."/>
            <person name="Silverstein K.A.T."/>
            <person name="Henningsen E."/>
            <person name="Hirsch C.D."/>
            <person name="Visser B."/>
            <person name="Pretorius Z.A."/>
            <person name="Steffenson B.J."/>
            <person name="Schwessinger B."/>
            <person name="Dodds P.N."/>
            <person name="Figueroa M."/>
        </authorList>
    </citation>
    <scope>NUCLEOTIDE SEQUENCE [LARGE SCALE GENOMIC DNA]</scope>
    <source>
        <strain evidence="2">21-0</strain>
        <strain evidence="3 5">Ug99</strain>
    </source>
</reference>
<feature type="compositionally biased region" description="Polar residues" evidence="1">
    <location>
        <begin position="41"/>
        <end position="67"/>
    </location>
</feature>
<dbReference type="Proteomes" id="UP000324748">
    <property type="component" value="Unassembled WGS sequence"/>
</dbReference>
<feature type="compositionally biased region" description="Basic and acidic residues" evidence="1">
    <location>
        <begin position="69"/>
        <end position="81"/>
    </location>
</feature>
<gene>
    <name evidence="2" type="ORF">PGT21_030887</name>
    <name evidence="3" type="ORF">PGTUg99_032072</name>
</gene>
<evidence type="ECO:0000313" key="3">
    <source>
        <dbReference type="EMBL" id="KAA1131338.1"/>
    </source>
</evidence>
<dbReference type="EMBL" id="VDEP01000104">
    <property type="protein sequence ID" value="KAA1131338.1"/>
    <property type="molecule type" value="Genomic_DNA"/>
</dbReference>